<feature type="transmembrane region" description="Helical" evidence="1">
    <location>
        <begin position="171"/>
        <end position="199"/>
    </location>
</feature>
<dbReference type="Pfam" id="PF04307">
    <property type="entry name" value="YdjM"/>
    <property type="match status" value="1"/>
</dbReference>
<evidence type="ECO:0000256" key="1">
    <source>
        <dbReference type="SAM" id="Phobius"/>
    </source>
</evidence>
<gene>
    <name evidence="2" type="ORF">GCM10022402_36710</name>
</gene>
<name>A0ABP7G3L3_9ACTN</name>
<evidence type="ECO:0000313" key="2">
    <source>
        <dbReference type="EMBL" id="GAA3754672.1"/>
    </source>
</evidence>
<evidence type="ECO:0000313" key="3">
    <source>
        <dbReference type="Proteomes" id="UP001500908"/>
    </source>
</evidence>
<accession>A0ABP7G3L3</accession>
<dbReference type="InterPro" id="IPR007404">
    <property type="entry name" value="YdjM-like"/>
</dbReference>
<dbReference type="EMBL" id="BAABDD010000019">
    <property type="protein sequence ID" value="GAA3754672.1"/>
    <property type="molecule type" value="Genomic_DNA"/>
</dbReference>
<keyword evidence="1" id="KW-0812">Transmembrane</keyword>
<organism evidence="2 3">
    <name type="scientific">Salinactinospora qingdaonensis</name>
    <dbReference type="NCBI Taxonomy" id="702744"/>
    <lineage>
        <taxon>Bacteria</taxon>
        <taxon>Bacillati</taxon>
        <taxon>Actinomycetota</taxon>
        <taxon>Actinomycetes</taxon>
        <taxon>Streptosporangiales</taxon>
        <taxon>Nocardiopsidaceae</taxon>
        <taxon>Salinactinospora</taxon>
    </lineage>
</organism>
<reference evidence="3" key="1">
    <citation type="journal article" date="2019" name="Int. J. Syst. Evol. Microbiol.">
        <title>The Global Catalogue of Microorganisms (GCM) 10K type strain sequencing project: providing services to taxonomists for standard genome sequencing and annotation.</title>
        <authorList>
            <consortium name="The Broad Institute Genomics Platform"/>
            <consortium name="The Broad Institute Genome Sequencing Center for Infectious Disease"/>
            <person name="Wu L."/>
            <person name="Ma J."/>
        </authorList>
    </citation>
    <scope>NUCLEOTIDE SEQUENCE [LARGE SCALE GENOMIC DNA]</scope>
    <source>
        <strain evidence="3">JCM 17137</strain>
    </source>
</reference>
<keyword evidence="2" id="KW-0378">Hydrolase</keyword>
<keyword evidence="1" id="KW-0472">Membrane</keyword>
<proteinExistence type="predicted"/>
<feature type="transmembrane region" description="Helical" evidence="1">
    <location>
        <begin position="145"/>
        <end position="165"/>
    </location>
</feature>
<protein>
    <submittedName>
        <fullName evidence="2">Metal-dependent hydrolase</fullName>
    </submittedName>
</protein>
<dbReference type="Proteomes" id="UP001500908">
    <property type="component" value="Unassembled WGS sequence"/>
</dbReference>
<sequence length="244" mass="25030">MRMMAPSHAMTGVLTGVAATFVAAPLLAPDLWTTATTAVLTAGAALLPDLDHPQATATRSQGPVSRAACTGVRALSARVWRATATPRDGGGWDADGTHRHLSHTVPAALLVGLVAGLVSLWWLGALLVAWLLASLALRGLFGRAARSWLAVSGVAAVVAALAVVVADLPAWWLGALVAVGMVTHVLGDALTPAGVPLLWPLARRGSRWWMVSTPFTLTTGTRGEKAVQVISGAGTVSLVLLLAA</sequence>
<keyword evidence="3" id="KW-1185">Reference proteome</keyword>
<dbReference type="GO" id="GO:0016787">
    <property type="term" value="F:hydrolase activity"/>
    <property type="evidence" value="ECO:0007669"/>
    <property type="project" value="UniProtKB-KW"/>
</dbReference>
<feature type="transmembrane region" description="Helical" evidence="1">
    <location>
        <begin position="107"/>
        <end position="133"/>
    </location>
</feature>
<keyword evidence="1" id="KW-1133">Transmembrane helix</keyword>
<comment type="caution">
    <text evidence="2">The sequence shown here is derived from an EMBL/GenBank/DDBJ whole genome shotgun (WGS) entry which is preliminary data.</text>
</comment>